<evidence type="ECO:0000259" key="5">
    <source>
        <dbReference type="Pfam" id="PF04438"/>
    </source>
</evidence>
<dbReference type="Pfam" id="PF04438">
    <property type="entry name" value="zf-HIT"/>
    <property type="match status" value="1"/>
</dbReference>
<dbReference type="EMBL" id="KV407456">
    <property type="protein sequence ID" value="KZF24382.1"/>
    <property type="molecule type" value="Genomic_DNA"/>
</dbReference>
<proteinExistence type="predicted"/>
<evidence type="ECO:0000256" key="2">
    <source>
        <dbReference type="ARBA" id="ARBA00022771"/>
    </source>
</evidence>
<keyword evidence="3" id="KW-0862">Zinc</keyword>
<reference evidence="6 7" key="1">
    <citation type="journal article" date="2016" name="Fungal Biol.">
        <title>The genome of Xylona heveae provides a window into fungal endophytism.</title>
        <authorList>
            <person name="Gazis R."/>
            <person name="Kuo A."/>
            <person name="Riley R."/>
            <person name="LaButti K."/>
            <person name="Lipzen A."/>
            <person name="Lin J."/>
            <person name="Amirebrahimi M."/>
            <person name="Hesse C.N."/>
            <person name="Spatafora J.W."/>
            <person name="Henrissat B."/>
            <person name="Hainaut M."/>
            <person name="Grigoriev I.V."/>
            <person name="Hibbett D.S."/>
        </authorList>
    </citation>
    <scope>NUCLEOTIDE SEQUENCE [LARGE SCALE GENOMIC DNA]</scope>
    <source>
        <strain evidence="6 7">TC161</strain>
    </source>
</reference>
<dbReference type="GO" id="GO:0005634">
    <property type="term" value="C:nucleus"/>
    <property type="evidence" value="ECO:0007669"/>
    <property type="project" value="UniProtKB-ARBA"/>
</dbReference>
<evidence type="ECO:0000256" key="3">
    <source>
        <dbReference type="ARBA" id="ARBA00022833"/>
    </source>
</evidence>
<name>A0A165I4U0_XYLHT</name>
<dbReference type="PANTHER" id="PTHR13093">
    <property type="entry name" value="ZINC FINGER HIT DOMAIN CONTAINING PROTEIN 1"/>
    <property type="match status" value="1"/>
</dbReference>
<dbReference type="GO" id="GO:0006338">
    <property type="term" value="P:chromatin remodeling"/>
    <property type="evidence" value="ECO:0007669"/>
    <property type="project" value="InterPro"/>
</dbReference>
<gene>
    <name evidence="6" type="ORF">L228DRAFT_95403</name>
</gene>
<dbReference type="OrthoDB" id="74807at2759"/>
<dbReference type="GeneID" id="28902142"/>
<dbReference type="RefSeq" id="XP_018189937.1">
    <property type="nucleotide sequence ID" value="XM_018337005.1"/>
</dbReference>
<dbReference type="Proteomes" id="UP000076632">
    <property type="component" value="Unassembled WGS sequence"/>
</dbReference>
<dbReference type="CDD" id="cd21437">
    <property type="entry name" value="zf-HIT_ZNHIT1_like"/>
    <property type="match status" value="1"/>
</dbReference>
<keyword evidence="2" id="KW-0863">Zinc-finger</keyword>
<dbReference type="InterPro" id="IPR007529">
    <property type="entry name" value="Znf_HIT"/>
</dbReference>
<sequence>MSQKSFANHLGDEEAALANQTGPISAIEAPPAKLTKTSSSRGKRASTSASVEPNSAQVTPGVQCQLPASAVTTPPSPEESDPLLKSIVPSPPSPEEISALVSAPPLTYNAARVNPSDSDLPQRYFCEICGYWGRVRCLKCGTRVCGLECKGIHDEGRCLRFYA</sequence>
<feature type="region of interest" description="Disordered" evidence="4">
    <location>
        <begin position="1"/>
        <end position="98"/>
    </location>
</feature>
<dbReference type="STRING" id="1328760.A0A165I4U0"/>
<feature type="compositionally biased region" description="Polar residues" evidence="4">
    <location>
        <begin position="35"/>
        <end position="62"/>
    </location>
</feature>
<protein>
    <recommendedName>
        <fullName evidence="5">HIT-type domain-containing protein</fullName>
    </recommendedName>
</protein>
<evidence type="ECO:0000313" key="7">
    <source>
        <dbReference type="Proteomes" id="UP000076632"/>
    </source>
</evidence>
<organism evidence="6 7">
    <name type="scientific">Xylona heveae (strain CBS 132557 / TC161)</name>
    <dbReference type="NCBI Taxonomy" id="1328760"/>
    <lineage>
        <taxon>Eukaryota</taxon>
        <taxon>Fungi</taxon>
        <taxon>Dikarya</taxon>
        <taxon>Ascomycota</taxon>
        <taxon>Pezizomycotina</taxon>
        <taxon>Xylonomycetes</taxon>
        <taxon>Xylonales</taxon>
        <taxon>Xylonaceae</taxon>
        <taxon>Xylona</taxon>
    </lineage>
</organism>
<dbReference type="InParanoid" id="A0A165I4U0"/>
<keyword evidence="1" id="KW-0479">Metal-binding</keyword>
<evidence type="ECO:0000256" key="4">
    <source>
        <dbReference type="SAM" id="MobiDB-lite"/>
    </source>
</evidence>
<dbReference type="InterPro" id="IPR039723">
    <property type="entry name" value="Vps71/ZNHIT1"/>
</dbReference>
<accession>A0A165I4U0</accession>
<dbReference type="AlphaFoldDB" id="A0A165I4U0"/>
<dbReference type="GO" id="GO:0008270">
    <property type="term" value="F:zinc ion binding"/>
    <property type="evidence" value="ECO:0007669"/>
    <property type="project" value="UniProtKB-KW"/>
</dbReference>
<evidence type="ECO:0000313" key="6">
    <source>
        <dbReference type="EMBL" id="KZF24382.1"/>
    </source>
</evidence>
<feature type="domain" description="HIT-type" evidence="5">
    <location>
        <begin position="122"/>
        <end position="150"/>
    </location>
</feature>
<evidence type="ECO:0000256" key="1">
    <source>
        <dbReference type="ARBA" id="ARBA00022723"/>
    </source>
</evidence>
<keyword evidence="7" id="KW-1185">Reference proteome</keyword>